<evidence type="ECO:0000256" key="1">
    <source>
        <dbReference type="ARBA" id="ARBA00012513"/>
    </source>
</evidence>
<dbReference type="PROSITE" id="PS00108">
    <property type="entry name" value="PROTEIN_KINASE_ST"/>
    <property type="match status" value="1"/>
</dbReference>
<evidence type="ECO:0000259" key="9">
    <source>
        <dbReference type="PROSITE" id="PS50011"/>
    </source>
</evidence>
<keyword evidence="2" id="KW-0723">Serine/threonine-protein kinase</keyword>
<dbReference type="InterPro" id="IPR008271">
    <property type="entry name" value="Ser/Thr_kinase_AS"/>
</dbReference>
<dbReference type="EC" id="2.7.11.1" evidence="1"/>
<evidence type="ECO:0000313" key="11">
    <source>
        <dbReference type="Proteomes" id="UP000812013"/>
    </source>
</evidence>
<organism evidence="10 11">
    <name type="scientific">Streptomyces bambusae</name>
    <dbReference type="NCBI Taxonomy" id="1550616"/>
    <lineage>
        <taxon>Bacteria</taxon>
        <taxon>Bacillati</taxon>
        <taxon>Actinomycetota</taxon>
        <taxon>Actinomycetes</taxon>
        <taxon>Kitasatosporales</taxon>
        <taxon>Streptomycetaceae</taxon>
        <taxon>Streptomyces</taxon>
    </lineage>
</organism>
<feature type="compositionally biased region" description="Pro residues" evidence="8">
    <location>
        <begin position="299"/>
        <end position="308"/>
    </location>
</feature>
<evidence type="ECO:0000256" key="4">
    <source>
        <dbReference type="ARBA" id="ARBA00022741"/>
    </source>
</evidence>
<evidence type="ECO:0000256" key="6">
    <source>
        <dbReference type="ARBA" id="ARBA00022840"/>
    </source>
</evidence>
<keyword evidence="3" id="KW-0808">Transferase</keyword>
<dbReference type="InterPro" id="IPR017441">
    <property type="entry name" value="Protein_kinase_ATP_BS"/>
</dbReference>
<comment type="caution">
    <text evidence="10">The sequence shown here is derived from an EMBL/GenBank/DDBJ whole genome shotgun (WGS) entry which is preliminary data.</text>
</comment>
<dbReference type="InterPro" id="IPR011047">
    <property type="entry name" value="Quinoprotein_ADH-like_sf"/>
</dbReference>
<dbReference type="SUPFAM" id="SSF50998">
    <property type="entry name" value="Quinoprotein alcohol dehydrogenase-like"/>
    <property type="match status" value="1"/>
</dbReference>
<dbReference type="PANTHER" id="PTHR43289">
    <property type="entry name" value="MITOGEN-ACTIVATED PROTEIN KINASE KINASE KINASE 20-RELATED"/>
    <property type="match status" value="1"/>
</dbReference>
<protein>
    <recommendedName>
        <fullName evidence="1">non-specific serine/threonine protein kinase</fullName>
        <ecNumber evidence="1">2.7.11.1</ecNumber>
    </recommendedName>
</protein>
<dbReference type="Pfam" id="PF00069">
    <property type="entry name" value="Pkinase"/>
    <property type="match status" value="1"/>
</dbReference>
<evidence type="ECO:0000256" key="3">
    <source>
        <dbReference type="ARBA" id="ARBA00022679"/>
    </source>
</evidence>
<dbReference type="GO" id="GO:0016301">
    <property type="term" value="F:kinase activity"/>
    <property type="evidence" value="ECO:0007669"/>
    <property type="project" value="UniProtKB-KW"/>
</dbReference>
<dbReference type="PROSITE" id="PS50011">
    <property type="entry name" value="PROTEIN_KINASE_DOM"/>
    <property type="match status" value="1"/>
</dbReference>
<dbReference type="InterPro" id="IPR000719">
    <property type="entry name" value="Prot_kinase_dom"/>
</dbReference>
<dbReference type="Gene3D" id="3.30.200.20">
    <property type="entry name" value="Phosphorylase Kinase, domain 1"/>
    <property type="match status" value="1"/>
</dbReference>
<dbReference type="EMBL" id="WTFF01000034">
    <property type="protein sequence ID" value="MBW5481807.1"/>
    <property type="molecule type" value="Genomic_DNA"/>
</dbReference>
<dbReference type="Proteomes" id="UP000812013">
    <property type="component" value="Unassembled WGS sequence"/>
</dbReference>
<dbReference type="PANTHER" id="PTHR43289:SF6">
    <property type="entry name" value="SERINE_THREONINE-PROTEIN KINASE NEKL-3"/>
    <property type="match status" value="1"/>
</dbReference>
<keyword evidence="11" id="KW-1185">Reference proteome</keyword>
<dbReference type="InterPro" id="IPR015943">
    <property type="entry name" value="WD40/YVTN_repeat-like_dom_sf"/>
</dbReference>
<evidence type="ECO:0000256" key="2">
    <source>
        <dbReference type="ARBA" id="ARBA00022527"/>
    </source>
</evidence>
<dbReference type="CDD" id="cd14014">
    <property type="entry name" value="STKc_PknB_like"/>
    <property type="match status" value="1"/>
</dbReference>
<keyword evidence="6 7" id="KW-0067">ATP-binding</keyword>
<evidence type="ECO:0000313" key="10">
    <source>
        <dbReference type="EMBL" id="MBW5481807.1"/>
    </source>
</evidence>
<dbReference type="PROSITE" id="PS00107">
    <property type="entry name" value="PROTEIN_KINASE_ATP"/>
    <property type="match status" value="1"/>
</dbReference>
<dbReference type="Gene3D" id="1.10.510.10">
    <property type="entry name" value="Transferase(Phosphotransferase) domain 1"/>
    <property type="match status" value="1"/>
</dbReference>
<evidence type="ECO:0000256" key="8">
    <source>
        <dbReference type="SAM" id="MobiDB-lite"/>
    </source>
</evidence>
<dbReference type="SMART" id="SM00564">
    <property type="entry name" value="PQQ"/>
    <property type="match status" value="5"/>
</dbReference>
<evidence type="ECO:0000256" key="7">
    <source>
        <dbReference type="PROSITE-ProRule" id="PRU10141"/>
    </source>
</evidence>
<dbReference type="Pfam" id="PF13360">
    <property type="entry name" value="PQQ_2"/>
    <property type="match status" value="2"/>
</dbReference>
<name>A0ABS6Z248_9ACTN</name>
<dbReference type="InterPro" id="IPR011009">
    <property type="entry name" value="Kinase-like_dom_sf"/>
</dbReference>
<accession>A0ABS6Z248</accession>
<feature type="domain" description="Protein kinase" evidence="9">
    <location>
        <begin position="12"/>
        <end position="270"/>
    </location>
</feature>
<dbReference type="SUPFAM" id="SSF56112">
    <property type="entry name" value="Protein kinase-like (PK-like)"/>
    <property type="match status" value="1"/>
</dbReference>
<sequence>MSTASEPLGGRYRLDAKLGEGGMGSVWRGHDLRLGRQVAVKLLRSELAGLTADDRRLFKREARAAARAAHQGIVVVHDLDADADPPYLVMESLPGPDLAAVIRHGPLPVERVAQWGAQVAAALAHAHAAGVVHRDVKPSNLILDQHGQVKLCDFGIARLQHAVTTGRSLTSADIMTPHYAAPEQLLRQDVDHRADLYSFGVVLFELLTGQRPFDGSAIRVTQAHIQQDPPSVRTLRPEVPGPLADLVAQLMAKAPQDRPASAAEVCDSLRASTEMPHRTPTVRGPAAERGPLPVAQAAPPVPPQPPTVTAPRPRPYRPGGVLWHWDGQTGLETPLAVGRQGIAVPGDAGKISLLDPETGEERWTYQQDVGHWWMPRMDRDAVYATCRGMRDDAATNRTIALDLASGTERWSVDLPGSFSASPALGAENTLVGGNSRKELFVLSRTDGRHLHTVAYPRLEDICPTGNVVLVRSEGAVGCVDPGFGSVRWRTDVQDPVYRPDTIDGRIAVDPMAVFAAVHEGVIALGLRDGRPLWRRTGQGENGHVHNIATGAGLVFAETGDVNKIGPVAIYAYSQATGDPQWRYENPDRDIRALAYHNGRLYVTCSSTGYRGEQFLYALDAITGERVWQWLPKYPFTGPTVFMDGVAYVAGIDGVQALALPS</sequence>
<dbReference type="InterPro" id="IPR018391">
    <property type="entry name" value="PQQ_b-propeller_rpt"/>
</dbReference>
<dbReference type="RefSeq" id="WP_219665746.1">
    <property type="nucleotide sequence ID" value="NZ_WTFF01000034.1"/>
</dbReference>
<dbReference type="Gene3D" id="2.130.10.10">
    <property type="entry name" value="YVTN repeat-like/Quinoprotein amine dehydrogenase"/>
    <property type="match status" value="2"/>
</dbReference>
<proteinExistence type="predicted"/>
<dbReference type="SMART" id="SM00220">
    <property type="entry name" value="S_TKc"/>
    <property type="match status" value="1"/>
</dbReference>
<reference evidence="10 11" key="1">
    <citation type="submission" date="2019-12" db="EMBL/GenBank/DDBJ databases">
        <title>Genome sequence of Streptomyces bambusae.</title>
        <authorList>
            <person name="Bansal K."/>
            <person name="Choksket S."/>
            <person name="Korpole S."/>
            <person name="Patil P.B."/>
        </authorList>
    </citation>
    <scope>NUCLEOTIDE SEQUENCE [LARGE SCALE GENOMIC DNA]</scope>
    <source>
        <strain evidence="10 11">SK60</strain>
    </source>
</reference>
<feature type="region of interest" description="Disordered" evidence="8">
    <location>
        <begin position="273"/>
        <end position="310"/>
    </location>
</feature>
<keyword evidence="5 10" id="KW-0418">Kinase</keyword>
<keyword evidence="4 7" id="KW-0547">Nucleotide-binding</keyword>
<gene>
    <name evidence="10" type="ORF">GPJ59_07890</name>
</gene>
<feature type="binding site" evidence="7">
    <location>
        <position position="41"/>
    </location>
    <ligand>
        <name>ATP</name>
        <dbReference type="ChEBI" id="CHEBI:30616"/>
    </ligand>
</feature>
<evidence type="ECO:0000256" key="5">
    <source>
        <dbReference type="ARBA" id="ARBA00022777"/>
    </source>
</evidence>
<dbReference type="InterPro" id="IPR002372">
    <property type="entry name" value="PQQ_rpt_dom"/>
</dbReference>